<name>A0ABM3J8P8_BACDO</name>
<reference evidence="3" key="1">
    <citation type="submission" date="2025-05" db="UniProtKB">
        <authorList>
            <consortium name="RefSeq"/>
        </authorList>
    </citation>
    <scope>NUCLEOTIDE SEQUENCE [LARGE SCALE GENOMIC DNA]</scope>
</reference>
<dbReference type="RefSeq" id="XP_049305604.1">
    <property type="nucleotide sequence ID" value="XM_049449647.1"/>
</dbReference>
<reference evidence="4" key="2">
    <citation type="submission" date="2025-08" db="UniProtKB">
        <authorList>
            <consortium name="RefSeq"/>
        </authorList>
    </citation>
    <scope>IDENTIFICATION</scope>
    <source>
        <tissue evidence="4">Adult</tissue>
    </source>
</reference>
<feature type="compositionally biased region" description="Low complexity" evidence="1">
    <location>
        <begin position="758"/>
        <end position="767"/>
    </location>
</feature>
<evidence type="ECO:0000256" key="1">
    <source>
        <dbReference type="SAM" id="MobiDB-lite"/>
    </source>
</evidence>
<keyword evidence="4" id="KW-0808">Transferase</keyword>
<feature type="compositionally biased region" description="Polar residues" evidence="1">
    <location>
        <begin position="1813"/>
        <end position="1828"/>
    </location>
</feature>
<feature type="compositionally biased region" description="Polar residues" evidence="1">
    <location>
        <begin position="1379"/>
        <end position="1388"/>
    </location>
</feature>
<feature type="region of interest" description="Disordered" evidence="1">
    <location>
        <begin position="1368"/>
        <end position="1412"/>
    </location>
</feature>
<feature type="compositionally biased region" description="Polar residues" evidence="1">
    <location>
        <begin position="775"/>
        <end position="786"/>
    </location>
</feature>
<evidence type="ECO:0000313" key="3">
    <source>
        <dbReference type="Proteomes" id="UP001652620"/>
    </source>
</evidence>
<feature type="compositionally biased region" description="Low complexity" evidence="1">
    <location>
        <begin position="376"/>
        <end position="409"/>
    </location>
</feature>
<feature type="domain" description="Nuclear receptor coactivator 6 TRADD-N" evidence="2">
    <location>
        <begin position="11"/>
        <end position="63"/>
    </location>
</feature>
<feature type="compositionally biased region" description="Acidic residues" evidence="1">
    <location>
        <begin position="1022"/>
        <end position="1032"/>
    </location>
</feature>
<dbReference type="GeneID" id="105222700"/>
<feature type="compositionally biased region" description="Basic and acidic residues" evidence="1">
    <location>
        <begin position="1170"/>
        <end position="1185"/>
    </location>
</feature>
<feature type="compositionally biased region" description="Low complexity" evidence="1">
    <location>
        <begin position="596"/>
        <end position="614"/>
    </location>
</feature>
<sequence length="2431" mass="263168">MQLKQQSESCVRITVQIPKDAAQRLRQMAAEGNPALHALGIMSVQLDGDSVISIKLPGQEINLKTIDNDEEVLSSGSEAMGDFTQLLDTGGSAIRCLSDQLTSGTFLQSQVQCRIPVQNTNKQELPSSQLQQYQLVQDRRNKLLGGPSTSNAAQAILQKQQHQNPNLQRQLIQGQPLFKPPNTVCPMDGKVPVPPIPSNLNNGSNNRDYPFVSMRQARVLQGRENALNSGLVNSNQAFSTNGSQSLQAPQNGQMELSSALVSCPNVPLKGLKNSPNVDLLPSTSVLAGNKLQFLQPPPPPYPGMGTVTSNVINKPVAQINKTVQNYLQKGLGGPPVGSFSVINSTTPNNNNIAISSPLLVNLLQNDGNTTSNQVKLTSQTSLTQEQSSPLQSTSQQQLNQSQRQQLLRSPMQTQSTPNDIALDHKQVQQQQTQLLSSENIMMGASSSMGVSLSPGVNTSMRNLHQQQQEQIMTSPGSNLFGHHQFQSNFQPQHITSQQTHFLRQQRQQQLQGAVVSIPGTPSQRIMQQQQSFQQSQIINNNQTSLQNGVGGIMLTNLHHQQSPNVRQVRPVGTMTGHVAVQQKSQQALHFLSSGNMSPAASHSPASSHQSMHSPLMGSHQQQILSPSTTPVQSPHPHTPHAHKHIGQQQSQQLQLQQQHNQLQQQTAMILPPAVSLPSNSVNLHHNSQVPLESSLSGARSSTGSSASLTNTIPPPPDYNQTANATTGWPVNNKMMDSETKSSFQEFARYQMQYNLQQQQMNTNHQSQPNKDDLQKQQFSNHSSSPVGDTIGRMVAVSSMDNVASNVLSDPLITLSDFEALTTNDLDALLPTLNCDLDSTLSLDDKNELESLLQDAKDLDLDLIEENLSAVGVDIDETAAAASSLLDAEARHLPPNVTLGVNPIHFEQNGQIPQTIQNHMGDDTIVATKENKLQVHLSNQPRDQVMQNRYKPEDNMFMLNNQTNQKLQLTQDILSHSIQSAQHSNFQEESALHRSKGSGGTENSPTQKQFLINPLTGEMEPMQSDDSETEAEQETQQTNSMSKNQRVVSSVIESFSCNQSVEGLSNSLFLEDDSNSCGTSVSKLSLSEQINGIIPGVGSDIERSRDSLLLNKSNRSVKYTKRDDTHLLNKSVTSLNNISEFCTIKSPNAFFNPGTTSSATSSLKKKSKSTTLREKQQNNLKEKKQDANTISGVTKPKRAKANAKSKTPAALSCTNTIPSTLSESTPILATQRTSESCNNNEKIKLRLKLEKKEPVSPAYKVDISFLASPKLPVLETPVSSKLNVPSQSKNSVLLNKNINQNTTVLSVSTQQPQNLLENSSVVQNQSIAFTNFTPPQIAVNVSPNCSIDEPRVPPLHISLRGGKNSIVIKSSRKDRKKPQSLPNTASVVSSGDAEDVDSKHIPNKQSQMQSSQMPDLCTEIRTQEKTQHLYISQNPTSSVFNCSGNGNNSVTIMTSARLPTLPISSDDLSLSATSMTATSLTTSSFSGNKNGLTISAIKSLDTKSGSSLNDNKNIIIGSTNVGTLPFPPQLMHQSQYQKHTSNKLSQTCKEPTSVSGSIINTLSKNNILACSSDNSVNISNRVMNTMNLKTPATITPIGMGGGKPLTKNHKPPSYITAVQQLQLQKHQQKQLQKQTKFGTLNESQSPQETIVAVATLLPSATTLKRVTIPKSSVEQDDLVVKSESVSSTAESLVNTDHKISASNLPTTLANAVVSFKNQSHEAVQNESVPIPVSNGTVSVNNVGISSNQGNVVGTSPPALINVTLRNSPASNGSGTPGHGNGSGTGEDSGIESMDALSEKSPHQQSSSSPTQQQINSGSTSTEKTAATSNDVKKSLKSDITKEKVDHTKNINEENKLESNPQRKDILLDYTDDEIEKALARMEGFNEDYLAVDRNASTIVSTVEQLSSKSAANTKNAISPSKVEDTIKGTLLEHMAETSTENTENKLTGRIIESITTEDRNTSQYTDGNILLDNKYKSEISLEKPICSRKLDIKIDTENLTTDEGGRIIFETKKQGDASNIHSQRSDSTYPPISIEIPTQSETECNRIRTRASSRLESPLDINKSSPTSNESNANSCVSTNNKQLNTTRASSIGSVSPQLSVTFSGSETQLGVGNKRKRQESDTSANNAHLNECTEQKRLRTSSISSATSNVAVDDNVRNMNDLSSANDAQDASKIICSRKCEESSDSDEPLIEVAEKVRNSKAGNVADFNTSEGAIQTTLVNLASGKMEFCNTSSLEKSTRNSRTIIHPSKTSFAVNTIGNVQRETSPTSHIKCATSSLTIGSVKNSNGTTNTSASGDSNTNDHNVSVGISAMTNLHFTRGNTNSNPSFAGGGGINNNNNISEEKIGTRRSVRTNAGIHKNVYGRSNTSVVTSTTMSVQNTDQAKAILSKTVGVHGSENMGFVEARRKTRSAVIGEAQLTEGRRRRNSRDYK</sequence>
<dbReference type="GO" id="GO:0016301">
    <property type="term" value="F:kinase activity"/>
    <property type="evidence" value="ECO:0007669"/>
    <property type="project" value="UniProtKB-KW"/>
</dbReference>
<feature type="region of interest" description="Disordered" evidence="1">
    <location>
        <begin position="2282"/>
        <end position="2305"/>
    </location>
</feature>
<protein>
    <submittedName>
        <fullName evidence="4">Probable serine/threonine-protein kinase DDB_G0282963 isoform X1</fullName>
    </submittedName>
</protein>
<feature type="compositionally biased region" description="Polar residues" evidence="1">
    <location>
        <begin position="1000"/>
        <end position="1009"/>
    </location>
</feature>
<feature type="compositionally biased region" description="Polar residues" evidence="1">
    <location>
        <begin position="618"/>
        <end position="632"/>
    </location>
</feature>
<feature type="region of interest" description="Disordered" evidence="1">
    <location>
        <begin position="2010"/>
        <end position="2078"/>
    </location>
</feature>
<proteinExistence type="predicted"/>
<dbReference type="Pfam" id="PF13820">
    <property type="entry name" value="NCOA6_TRADD-N"/>
    <property type="match status" value="1"/>
</dbReference>
<feature type="compositionally biased region" description="Polar residues" evidence="1">
    <location>
        <begin position="2015"/>
        <end position="2041"/>
    </location>
</feature>
<feature type="region of interest" description="Disordered" evidence="1">
    <location>
        <begin position="979"/>
        <end position="1044"/>
    </location>
</feature>
<feature type="region of interest" description="Disordered" evidence="1">
    <location>
        <begin position="1746"/>
        <end position="1856"/>
    </location>
</feature>
<feature type="region of interest" description="Disordered" evidence="1">
    <location>
        <begin position="2320"/>
        <end position="2342"/>
    </location>
</feature>
<feature type="region of interest" description="Disordered" evidence="1">
    <location>
        <begin position="2104"/>
        <end position="2146"/>
    </location>
</feature>
<evidence type="ECO:0000313" key="4">
    <source>
        <dbReference type="RefSeq" id="XP_049305604.1"/>
    </source>
</evidence>
<evidence type="ECO:0000259" key="2">
    <source>
        <dbReference type="Pfam" id="PF13820"/>
    </source>
</evidence>
<feature type="compositionally biased region" description="Basic and acidic residues" evidence="1">
    <location>
        <begin position="1829"/>
        <end position="1856"/>
    </location>
</feature>
<feature type="region of interest" description="Disordered" evidence="1">
    <location>
        <begin position="371"/>
        <end position="417"/>
    </location>
</feature>
<feature type="compositionally biased region" description="Polar residues" evidence="1">
    <location>
        <begin position="718"/>
        <end position="729"/>
    </location>
</feature>
<feature type="region of interest" description="Disordered" evidence="1">
    <location>
        <begin position="594"/>
        <end position="664"/>
    </location>
</feature>
<dbReference type="Proteomes" id="UP001652620">
    <property type="component" value="Chromosome 1"/>
</dbReference>
<feature type="compositionally biased region" description="Low complexity" evidence="1">
    <location>
        <begin position="1801"/>
        <end position="1812"/>
    </location>
</feature>
<accession>A0ABM3J8P8</accession>
<dbReference type="InterPro" id="IPR032715">
    <property type="entry name" value="NCOA6_TRADD-N"/>
</dbReference>
<gene>
    <name evidence="4" type="primary">LOC105222700</name>
</gene>
<organism evidence="3 4">
    <name type="scientific">Bactrocera dorsalis</name>
    <name type="common">Oriental fruit fly</name>
    <name type="synonym">Dacus dorsalis</name>
    <dbReference type="NCBI Taxonomy" id="27457"/>
    <lineage>
        <taxon>Eukaryota</taxon>
        <taxon>Metazoa</taxon>
        <taxon>Ecdysozoa</taxon>
        <taxon>Arthropoda</taxon>
        <taxon>Hexapoda</taxon>
        <taxon>Insecta</taxon>
        <taxon>Pterygota</taxon>
        <taxon>Neoptera</taxon>
        <taxon>Endopterygota</taxon>
        <taxon>Diptera</taxon>
        <taxon>Brachycera</taxon>
        <taxon>Muscomorpha</taxon>
        <taxon>Tephritoidea</taxon>
        <taxon>Tephritidae</taxon>
        <taxon>Bactrocera</taxon>
        <taxon>Bactrocera</taxon>
    </lineage>
</organism>
<feature type="compositionally biased region" description="Low complexity" evidence="1">
    <location>
        <begin position="647"/>
        <end position="664"/>
    </location>
</feature>
<keyword evidence="3" id="KW-1185">Reference proteome</keyword>
<feature type="compositionally biased region" description="Low complexity" evidence="1">
    <location>
        <begin position="693"/>
        <end position="709"/>
    </location>
</feature>
<feature type="compositionally biased region" description="Gly residues" evidence="1">
    <location>
        <begin position="1773"/>
        <end position="1785"/>
    </location>
</feature>
<keyword evidence="4" id="KW-0418">Kinase</keyword>
<feature type="region of interest" description="Disordered" evidence="1">
    <location>
        <begin position="758"/>
        <end position="789"/>
    </location>
</feature>
<feature type="region of interest" description="Disordered" evidence="1">
    <location>
        <begin position="1152"/>
        <end position="1206"/>
    </location>
</feature>
<feature type="region of interest" description="Disordered" evidence="1">
    <location>
        <begin position="689"/>
        <end position="735"/>
    </location>
</feature>
<feature type="compositionally biased region" description="Polar residues" evidence="1">
    <location>
        <begin position="2061"/>
        <end position="2078"/>
    </location>
</feature>
<feature type="compositionally biased region" description="Polar residues" evidence="1">
    <location>
        <begin position="2282"/>
        <end position="2304"/>
    </location>
</feature>
<feature type="compositionally biased region" description="Polar residues" evidence="1">
    <location>
        <begin position="1402"/>
        <end position="1412"/>
    </location>
</feature>